<dbReference type="EMBL" id="JBHPON010000002">
    <property type="protein sequence ID" value="MFC6035902.1"/>
    <property type="molecule type" value="Genomic_DNA"/>
</dbReference>
<sequence length="246" mass="25490">MVEPTPLLLVTGGSRGIGAATALAAARDGFDVALTYANNKASAEKVAEEIRGLGRQAYAVKADTARESDIDALFAKLDDIGGLKAIVYNSAITGKNSALADADTQTLRDVMEVNLLGVMLVARESAKRLSTKRGGAGGSIVFISSRASHYGSPGEYVWYAASKGGVDSLTIGLARELAGEGVRVNAVSPGPIDTDMHRPGRLEEAIKRFPFGRAGTPEEVAEAAMFLVSEKSSFTSGAILNVSGAA</sequence>
<dbReference type="PRINTS" id="PR00080">
    <property type="entry name" value="SDRFAMILY"/>
</dbReference>
<evidence type="ECO:0000256" key="2">
    <source>
        <dbReference type="ARBA" id="ARBA00023002"/>
    </source>
</evidence>
<gene>
    <name evidence="3" type="ORF">ACFMB1_10125</name>
</gene>
<dbReference type="Pfam" id="PF13561">
    <property type="entry name" value="adh_short_C2"/>
    <property type="match status" value="1"/>
</dbReference>
<organism evidence="3 4">
    <name type="scientific">Hyphococcus aureus</name>
    <dbReference type="NCBI Taxonomy" id="2666033"/>
    <lineage>
        <taxon>Bacteria</taxon>
        <taxon>Pseudomonadati</taxon>
        <taxon>Pseudomonadota</taxon>
        <taxon>Alphaproteobacteria</taxon>
        <taxon>Parvularculales</taxon>
        <taxon>Parvularculaceae</taxon>
        <taxon>Hyphococcus</taxon>
    </lineage>
</organism>
<dbReference type="CDD" id="cd05233">
    <property type="entry name" value="SDR_c"/>
    <property type="match status" value="1"/>
</dbReference>
<comment type="similarity">
    <text evidence="1">Belongs to the short-chain dehydrogenases/reductases (SDR) family.</text>
</comment>
<dbReference type="PRINTS" id="PR00081">
    <property type="entry name" value="GDHRDH"/>
</dbReference>
<comment type="caution">
    <text evidence="3">The sequence shown here is derived from an EMBL/GenBank/DDBJ whole genome shotgun (WGS) entry which is preliminary data.</text>
</comment>
<dbReference type="PANTHER" id="PTHR43639">
    <property type="entry name" value="OXIDOREDUCTASE, SHORT-CHAIN DEHYDROGENASE/REDUCTASE FAMILY (AFU_ORTHOLOGUE AFUA_5G02870)"/>
    <property type="match status" value="1"/>
</dbReference>
<keyword evidence="2" id="KW-0560">Oxidoreductase</keyword>
<keyword evidence="4" id="KW-1185">Reference proteome</keyword>
<proteinExistence type="inferred from homology"/>
<dbReference type="InterPro" id="IPR036291">
    <property type="entry name" value="NAD(P)-bd_dom_sf"/>
</dbReference>
<reference evidence="3 4" key="1">
    <citation type="submission" date="2024-09" db="EMBL/GenBank/DDBJ databases">
        <authorList>
            <person name="Zhang Z.-H."/>
        </authorList>
    </citation>
    <scope>NUCLEOTIDE SEQUENCE [LARGE SCALE GENOMIC DNA]</scope>
    <source>
        <strain evidence="3 4">HHTR114</strain>
    </source>
</reference>
<dbReference type="InterPro" id="IPR002347">
    <property type="entry name" value="SDR_fam"/>
</dbReference>
<accession>A0ABW1L0X2</accession>
<dbReference type="PANTHER" id="PTHR43639:SF1">
    <property type="entry name" value="SHORT-CHAIN DEHYDROGENASE_REDUCTASE FAMILY PROTEIN"/>
    <property type="match status" value="1"/>
</dbReference>
<evidence type="ECO:0000313" key="4">
    <source>
        <dbReference type="Proteomes" id="UP001596116"/>
    </source>
</evidence>
<evidence type="ECO:0000313" key="3">
    <source>
        <dbReference type="EMBL" id="MFC6035902.1"/>
    </source>
</evidence>
<evidence type="ECO:0000256" key="1">
    <source>
        <dbReference type="ARBA" id="ARBA00006484"/>
    </source>
</evidence>
<dbReference type="Gene3D" id="3.40.50.720">
    <property type="entry name" value="NAD(P)-binding Rossmann-like Domain"/>
    <property type="match status" value="1"/>
</dbReference>
<name>A0ABW1L0X2_9PROT</name>
<dbReference type="RefSeq" id="WP_379882877.1">
    <property type="nucleotide sequence ID" value="NZ_JBHPON010000002.1"/>
</dbReference>
<dbReference type="SUPFAM" id="SSF51735">
    <property type="entry name" value="NAD(P)-binding Rossmann-fold domains"/>
    <property type="match status" value="1"/>
</dbReference>
<dbReference type="Proteomes" id="UP001596116">
    <property type="component" value="Unassembled WGS sequence"/>
</dbReference>
<protein>
    <submittedName>
        <fullName evidence="3">SDR family oxidoreductase</fullName>
    </submittedName>
</protein>